<keyword evidence="9" id="KW-1185">Reference proteome</keyword>
<comment type="caution">
    <text evidence="8">The sequence shown here is derived from an EMBL/GenBank/DDBJ whole genome shotgun (WGS) entry which is preliminary data.</text>
</comment>
<protein>
    <submittedName>
        <fullName evidence="8">DUF1049 domain-containing protein</fullName>
    </submittedName>
</protein>
<dbReference type="AlphaFoldDB" id="A0A4R4SV65"/>
<name>A0A4R4SV65_9ACTN</name>
<reference evidence="8 9" key="1">
    <citation type="submission" date="2019-03" db="EMBL/GenBank/DDBJ databases">
        <title>Draft genome sequences of novel Actinobacteria.</title>
        <authorList>
            <person name="Sahin N."/>
            <person name="Ay H."/>
            <person name="Saygin H."/>
        </authorList>
    </citation>
    <scope>NUCLEOTIDE SEQUENCE [LARGE SCALE GENOMIC DNA]</scope>
    <source>
        <strain evidence="8 9">DSM 41900</strain>
    </source>
</reference>
<evidence type="ECO:0000256" key="5">
    <source>
        <dbReference type="SAM" id="MobiDB-lite"/>
    </source>
</evidence>
<dbReference type="Pfam" id="PF06305">
    <property type="entry name" value="LapA_dom"/>
    <property type="match status" value="1"/>
</dbReference>
<proteinExistence type="predicted"/>
<dbReference type="OrthoDB" id="4334695at2"/>
<dbReference type="EMBL" id="SMKI01000396">
    <property type="protein sequence ID" value="TDC67997.1"/>
    <property type="molecule type" value="Genomic_DNA"/>
</dbReference>
<organism evidence="8 9">
    <name type="scientific">Streptomyces hainanensis</name>
    <dbReference type="NCBI Taxonomy" id="402648"/>
    <lineage>
        <taxon>Bacteria</taxon>
        <taxon>Bacillati</taxon>
        <taxon>Actinomycetota</taxon>
        <taxon>Actinomycetes</taxon>
        <taxon>Kitasatosporales</taxon>
        <taxon>Streptomycetaceae</taxon>
        <taxon>Streptomyces</taxon>
    </lineage>
</organism>
<keyword evidence="3 6" id="KW-1133">Transmembrane helix</keyword>
<evidence type="ECO:0000256" key="2">
    <source>
        <dbReference type="ARBA" id="ARBA00022692"/>
    </source>
</evidence>
<feature type="compositionally biased region" description="Gly residues" evidence="5">
    <location>
        <begin position="15"/>
        <end position="33"/>
    </location>
</feature>
<dbReference type="InterPro" id="IPR010445">
    <property type="entry name" value="LapA_dom"/>
</dbReference>
<feature type="transmembrane region" description="Helical" evidence="6">
    <location>
        <begin position="87"/>
        <end position="105"/>
    </location>
</feature>
<dbReference type="RefSeq" id="WP_132820961.1">
    <property type="nucleotide sequence ID" value="NZ_SMKI01000396.1"/>
</dbReference>
<keyword evidence="4 6" id="KW-0472">Membrane</keyword>
<feature type="region of interest" description="Disordered" evidence="5">
    <location>
        <begin position="1"/>
        <end position="44"/>
    </location>
</feature>
<evidence type="ECO:0000256" key="3">
    <source>
        <dbReference type="ARBA" id="ARBA00022989"/>
    </source>
</evidence>
<keyword evidence="1" id="KW-1003">Cell membrane</keyword>
<evidence type="ECO:0000256" key="6">
    <source>
        <dbReference type="SAM" id="Phobius"/>
    </source>
</evidence>
<evidence type="ECO:0000313" key="9">
    <source>
        <dbReference type="Proteomes" id="UP000295345"/>
    </source>
</evidence>
<keyword evidence="2 6" id="KW-0812">Transmembrane</keyword>
<evidence type="ECO:0000256" key="4">
    <source>
        <dbReference type="ARBA" id="ARBA00023136"/>
    </source>
</evidence>
<evidence type="ECO:0000259" key="7">
    <source>
        <dbReference type="Pfam" id="PF06305"/>
    </source>
</evidence>
<sequence>MSPEANDQGPNDPRAGGGAGGPDPGTTGAGTGTGTDTASGRAPGPGFWNTSRVIAALISVLVLVFIFQNTRTTKVHLLIPEVRLPLWVVLLGTAILGMLAGMFWSHHRRKRRARR</sequence>
<evidence type="ECO:0000313" key="8">
    <source>
        <dbReference type="EMBL" id="TDC67997.1"/>
    </source>
</evidence>
<feature type="domain" description="Lipopolysaccharide assembly protein A" evidence="7">
    <location>
        <begin position="68"/>
        <end position="115"/>
    </location>
</feature>
<gene>
    <name evidence="8" type="ORF">E1283_28040</name>
</gene>
<dbReference type="Proteomes" id="UP000295345">
    <property type="component" value="Unassembled WGS sequence"/>
</dbReference>
<feature type="transmembrane region" description="Helical" evidence="6">
    <location>
        <begin position="47"/>
        <end position="67"/>
    </location>
</feature>
<dbReference type="GO" id="GO:0005886">
    <property type="term" value="C:plasma membrane"/>
    <property type="evidence" value="ECO:0007669"/>
    <property type="project" value="InterPro"/>
</dbReference>
<evidence type="ECO:0000256" key="1">
    <source>
        <dbReference type="ARBA" id="ARBA00022475"/>
    </source>
</evidence>
<accession>A0A4R4SV65</accession>